<proteinExistence type="predicted"/>
<accession>A0AA38UAL9</accession>
<evidence type="ECO:0000256" key="1">
    <source>
        <dbReference type="SAM" id="MobiDB-lite"/>
    </source>
</evidence>
<sequence>MSDSTRTRQCPHRQFLPVDQPPPRRRTFIDSCKHVTPPYQLGWWIPWDKLPEYFPGKAGHISDFWQNEVCIPWSQAGYHDKYASKTIKKFRYQPELTTGTQNGDTYLFIYITDNDTQEAIDMAQNEEFIKDVKLDERRGLSILAGQFPSLLKSLEISNRYRSTPCLIMSAKPSAFTSDTRCNTRRMSVHRTFPIVDFMADSTTKTRQCPHRQFLPPDQPPPREGILVVSCGHITPVYQLGWWIPWGKLPEYFPGKSAELSTFWQDEVRKPWNKAGLNEKYASKKYKNVRYQPMLTSGTQNGNAYLFIWITDNDNQEAIDMAQNKEYIEDVKRMAQIKDSFDEKLQWIKFGRVR</sequence>
<feature type="region of interest" description="Disordered" evidence="1">
    <location>
        <begin position="1"/>
        <end position="22"/>
    </location>
</feature>
<keyword evidence="3" id="KW-1185">Reference proteome</keyword>
<organism evidence="2 3">
    <name type="scientific">Lentinula raphanica</name>
    <dbReference type="NCBI Taxonomy" id="153919"/>
    <lineage>
        <taxon>Eukaryota</taxon>
        <taxon>Fungi</taxon>
        <taxon>Dikarya</taxon>
        <taxon>Basidiomycota</taxon>
        <taxon>Agaricomycotina</taxon>
        <taxon>Agaricomycetes</taxon>
        <taxon>Agaricomycetidae</taxon>
        <taxon>Agaricales</taxon>
        <taxon>Marasmiineae</taxon>
        <taxon>Omphalotaceae</taxon>
        <taxon>Lentinula</taxon>
    </lineage>
</organism>
<reference evidence="2" key="1">
    <citation type="submission" date="2022-08" db="EMBL/GenBank/DDBJ databases">
        <authorList>
            <consortium name="DOE Joint Genome Institute"/>
            <person name="Min B."/>
            <person name="Riley R."/>
            <person name="Sierra-Patev S."/>
            <person name="Naranjo-Ortiz M."/>
            <person name="Looney B."/>
            <person name="Konkel Z."/>
            <person name="Slot J.C."/>
            <person name="Sakamoto Y."/>
            <person name="Steenwyk J.L."/>
            <person name="Rokas A."/>
            <person name="Carro J."/>
            <person name="Camarero S."/>
            <person name="Ferreira P."/>
            <person name="Molpeceres G."/>
            <person name="Ruiz-Duenas F.J."/>
            <person name="Serrano A."/>
            <person name="Henrissat B."/>
            <person name="Drula E."/>
            <person name="Hughes K.W."/>
            <person name="Mata J.L."/>
            <person name="Ishikawa N.K."/>
            <person name="Vargas-Isla R."/>
            <person name="Ushijima S."/>
            <person name="Smith C.A."/>
            <person name="Ahrendt S."/>
            <person name="Andreopoulos W."/>
            <person name="He G."/>
            <person name="Labutti K."/>
            <person name="Lipzen A."/>
            <person name="Ng V."/>
            <person name="Sandor L."/>
            <person name="Barry K."/>
            <person name="Martinez A.T."/>
            <person name="Xiao Y."/>
            <person name="Gibbons J.G."/>
            <person name="Terashima K."/>
            <person name="Hibbett D.S."/>
            <person name="Grigoriev I.V."/>
        </authorList>
    </citation>
    <scope>NUCLEOTIDE SEQUENCE</scope>
    <source>
        <strain evidence="2">TFB9207</strain>
    </source>
</reference>
<name>A0AA38UAL9_9AGAR</name>
<evidence type="ECO:0000313" key="3">
    <source>
        <dbReference type="Proteomes" id="UP001163846"/>
    </source>
</evidence>
<dbReference type="Proteomes" id="UP001163846">
    <property type="component" value="Unassembled WGS sequence"/>
</dbReference>
<protein>
    <submittedName>
        <fullName evidence="2">Uncharacterized protein</fullName>
    </submittedName>
</protein>
<evidence type="ECO:0000313" key="2">
    <source>
        <dbReference type="EMBL" id="KAJ3835516.1"/>
    </source>
</evidence>
<comment type="caution">
    <text evidence="2">The sequence shown here is derived from an EMBL/GenBank/DDBJ whole genome shotgun (WGS) entry which is preliminary data.</text>
</comment>
<gene>
    <name evidence="2" type="ORF">F5878DRAFT_712035</name>
</gene>
<dbReference type="EMBL" id="MU806404">
    <property type="protein sequence ID" value="KAJ3835516.1"/>
    <property type="molecule type" value="Genomic_DNA"/>
</dbReference>
<dbReference type="AlphaFoldDB" id="A0AA38UAL9"/>